<dbReference type="VEuPathDB" id="FungiDB:MELLADRAFT_101317"/>
<evidence type="ECO:0000256" key="1">
    <source>
        <dbReference type="SAM" id="MobiDB-lite"/>
    </source>
</evidence>
<organism evidence="3">
    <name type="scientific">Melampsora larici-populina (strain 98AG31 / pathotype 3-4-7)</name>
    <name type="common">Poplar leaf rust fungus</name>
    <dbReference type="NCBI Taxonomy" id="747676"/>
    <lineage>
        <taxon>Eukaryota</taxon>
        <taxon>Fungi</taxon>
        <taxon>Dikarya</taxon>
        <taxon>Basidiomycota</taxon>
        <taxon>Pucciniomycotina</taxon>
        <taxon>Pucciniomycetes</taxon>
        <taxon>Pucciniales</taxon>
        <taxon>Melampsoraceae</taxon>
        <taxon>Melampsora</taxon>
    </lineage>
</organism>
<evidence type="ECO:0000313" key="3">
    <source>
        <dbReference type="Proteomes" id="UP000001072"/>
    </source>
</evidence>
<dbReference type="InParanoid" id="F4R4C1"/>
<feature type="compositionally biased region" description="Basic and acidic residues" evidence="1">
    <location>
        <begin position="1"/>
        <end position="10"/>
    </location>
</feature>
<protein>
    <submittedName>
        <fullName evidence="2">Uncharacterized protein</fullName>
    </submittedName>
</protein>
<dbReference type="AlphaFoldDB" id="F4R4C1"/>
<dbReference type="EMBL" id="GL883090">
    <property type="protein sequence ID" value="EGG12785.1"/>
    <property type="molecule type" value="Genomic_DNA"/>
</dbReference>
<dbReference type="GeneID" id="18921337"/>
<dbReference type="HOGENOM" id="CLU_1396623_0_0_1"/>
<proteinExistence type="predicted"/>
<keyword evidence="3" id="KW-1185">Reference proteome</keyword>
<reference evidence="3" key="1">
    <citation type="journal article" date="2011" name="Proc. Natl. Acad. Sci. U.S.A.">
        <title>Obligate biotrophy features unraveled by the genomic analysis of rust fungi.</title>
        <authorList>
            <person name="Duplessis S."/>
            <person name="Cuomo C.A."/>
            <person name="Lin Y.-C."/>
            <person name="Aerts A."/>
            <person name="Tisserant E."/>
            <person name="Veneault-Fourrey C."/>
            <person name="Joly D.L."/>
            <person name="Hacquard S."/>
            <person name="Amselem J."/>
            <person name="Cantarel B.L."/>
            <person name="Chiu R."/>
            <person name="Coutinho P.M."/>
            <person name="Feau N."/>
            <person name="Field M."/>
            <person name="Frey P."/>
            <person name="Gelhaye E."/>
            <person name="Goldberg J."/>
            <person name="Grabherr M.G."/>
            <person name="Kodira C.D."/>
            <person name="Kohler A."/>
            <person name="Kuees U."/>
            <person name="Lindquist E.A."/>
            <person name="Lucas S.M."/>
            <person name="Mago R."/>
            <person name="Mauceli E."/>
            <person name="Morin E."/>
            <person name="Murat C."/>
            <person name="Pangilinan J.L."/>
            <person name="Park R."/>
            <person name="Pearson M."/>
            <person name="Quesneville H."/>
            <person name="Rouhier N."/>
            <person name="Sakthikumar S."/>
            <person name="Salamov A.A."/>
            <person name="Schmutz J."/>
            <person name="Selles B."/>
            <person name="Shapiro H."/>
            <person name="Tanguay P."/>
            <person name="Tuskan G.A."/>
            <person name="Henrissat B."/>
            <person name="Van de Peer Y."/>
            <person name="Rouze P."/>
            <person name="Ellis J.G."/>
            <person name="Dodds P.N."/>
            <person name="Schein J.E."/>
            <person name="Zhong S."/>
            <person name="Hamelin R.C."/>
            <person name="Grigoriev I.V."/>
            <person name="Szabo L.J."/>
            <person name="Martin F."/>
        </authorList>
    </citation>
    <scope>NUCLEOTIDE SEQUENCE [LARGE SCALE GENOMIC DNA]</scope>
    <source>
        <strain evidence="3">98AG31 / pathotype 3-4-7</strain>
    </source>
</reference>
<feature type="compositionally biased region" description="Polar residues" evidence="1">
    <location>
        <begin position="11"/>
        <end position="22"/>
    </location>
</feature>
<dbReference type="KEGG" id="mlr:MELLADRAFT_101317"/>
<evidence type="ECO:0000313" key="2">
    <source>
        <dbReference type="EMBL" id="EGG12785.1"/>
    </source>
</evidence>
<gene>
    <name evidence="2" type="ORF">MELLADRAFT_101317</name>
</gene>
<sequence>MLQPHPHQDSDGPQTTPTSFDTTEIGMSGKVIEIVRDLADNTCSQLQAQLLHNISPPLEPNPAVPQLQSLISRPIVQVTYWFIKHIVQSSNEEAEPLSKVEIWKHTDKEDKAQISLLSYPSQYPVNVVPCGTKWIPAWSGYPPYLRTTKPIFDGVWFFASIENENTTTLNLFEELDWEELFEDIDSKQQYKLGIT</sequence>
<name>F4R4C1_MELLP</name>
<accession>F4R4C1</accession>
<feature type="region of interest" description="Disordered" evidence="1">
    <location>
        <begin position="1"/>
        <end position="23"/>
    </location>
</feature>
<dbReference type="RefSeq" id="XP_007403723.1">
    <property type="nucleotide sequence ID" value="XM_007403661.1"/>
</dbReference>
<dbReference type="Proteomes" id="UP000001072">
    <property type="component" value="Unassembled WGS sequence"/>
</dbReference>